<reference evidence="3" key="1">
    <citation type="submission" date="2021-11" db="EMBL/GenBank/DDBJ databases">
        <title>Cultivation dependent microbiological survey of springs from the worlds oldest radium mine currently devoted to the extraction of radon-saturated water.</title>
        <authorList>
            <person name="Kapinusova G."/>
            <person name="Smrhova T."/>
            <person name="Strejcek M."/>
            <person name="Suman J."/>
            <person name="Jani K."/>
            <person name="Pajer P."/>
            <person name="Uhlik O."/>
        </authorList>
    </citation>
    <scope>NUCLEOTIDE SEQUENCE [LARGE SCALE GENOMIC DNA]</scope>
    <source>
        <strain evidence="3">J379</strain>
    </source>
</reference>
<keyword evidence="1" id="KW-0472">Membrane</keyword>
<feature type="transmembrane region" description="Helical" evidence="1">
    <location>
        <begin position="69"/>
        <end position="91"/>
    </location>
</feature>
<feature type="transmembrane region" description="Helical" evidence="1">
    <location>
        <begin position="103"/>
        <end position="121"/>
    </location>
</feature>
<evidence type="ECO:0000313" key="2">
    <source>
        <dbReference type="EMBL" id="UUY03375.1"/>
    </source>
</evidence>
<sequence>MVWTLVLRGLVVGVLAGLLAGAFAFVVGEPLVQDAIDIEEAGSAHASLQFVPAHISEWAVSRGEQRGGLFVATALYGLAIGGVFGAIFATLLGRGRERSPYQLATRLAGALFVAIVLVPFLKYPANPPAVGNPDTIGDRTVYYVVLLVGSALAMLAAARVAWSVPEDAVPWKRPLLAGGTFVLLAGLLFVALPGVSEIPGDFPAQLIWEFRLSSLGTQAVLWAALGIGYGIASYRAAMPSAAAQRA</sequence>
<dbReference type="Pfam" id="PF09490">
    <property type="entry name" value="CbtA"/>
    <property type="match status" value="1"/>
</dbReference>
<feature type="transmembrane region" description="Helical" evidence="1">
    <location>
        <begin position="141"/>
        <end position="162"/>
    </location>
</feature>
<feature type="transmembrane region" description="Helical" evidence="1">
    <location>
        <begin position="215"/>
        <end position="237"/>
    </location>
</feature>
<evidence type="ECO:0000313" key="3">
    <source>
        <dbReference type="Proteomes" id="UP001058860"/>
    </source>
</evidence>
<gene>
    <name evidence="2" type="ORF">LRS13_22330</name>
</gene>
<proteinExistence type="predicted"/>
<accession>A0ABY5PFC8</accession>
<dbReference type="Proteomes" id="UP001058860">
    <property type="component" value="Chromosome"/>
</dbReference>
<dbReference type="InterPro" id="IPR012666">
    <property type="entry name" value="CbtA_put"/>
</dbReference>
<organism evidence="2 3">
    <name type="scientific">Svornostia abyssi</name>
    <dbReference type="NCBI Taxonomy" id="2898438"/>
    <lineage>
        <taxon>Bacteria</taxon>
        <taxon>Bacillati</taxon>
        <taxon>Actinomycetota</taxon>
        <taxon>Thermoleophilia</taxon>
        <taxon>Solirubrobacterales</taxon>
        <taxon>Baekduiaceae</taxon>
        <taxon>Svornostia</taxon>
    </lineage>
</organism>
<evidence type="ECO:0000256" key="1">
    <source>
        <dbReference type="SAM" id="Phobius"/>
    </source>
</evidence>
<dbReference type="EMBL" id="CP088295">
    <property type="protein sequence ID" value="UUY03375.1"/>
    <property type="molecule type" value="Genomic_DNA"/>
</dbReference>
<keyword evidence="1" id="KW-1133">Transmembrane helix</keyword>
<name>A0ABY5PFC8_9ACTN</name>
<feature type="transmembrane region" description="Helical" evidence="1">
    <location>
        <begin position="174"/>
        <end position="195"/>
    </location>
</feature>
<dbReference type="RefSeq" id="WP_353863883.1">
    <property type="nucleotide sequence ID" value="NZ_CP088295.1"/>
</dbReference>
<protein>
    <submittedName>
        <fullName evidence="2">CbtA family protein</fullName>
    </submittedName>
</protein>
<keyword evidence="3" id="KW-1185">Reference proteome</keyword>
<keyword evidence="1" id="KW-0812">Transmembrane</keyword>